<dbReference type="PANTHER" id="PTHR43539:SF78">
    <property type="entry name" value="FLAVIN-CONTAINING MONOOXYGENASE"/>
    <property type="match status" value="1"/>
</dbReference>
<accession>A0ABU7KUG1</accession>
<evidence type="ECO:0000256" key="2">
    <source>
        <dbReference type="SAM" id="MobiDB-lite"/>
    </source>
</evidence>
<dbReference type="Gene3D" id="3.50.50.60">
    <property type="entry name" value="FAD/NAD(P)-binding domain"/>
    <property type="match status" value="1"/>
</dbReference>
<keyword evidence="1" id="KW-0560">Oxidoreductase</keyword>
<reference evidence="3 4" key="1">
    <citation type="submission" date="2023-07" db="EMBL/GenBank/DDBJ databases">
        <authorList>
            <person name="Girao M."/>
            <person name="Carvalho M.F."/>
        </authorList>
    </citation>
    <scope>NUCLEOTIDE SEQUENCE [LARGE SCALE GENOMIC DNA]</scope>
    <source>
        <strain evidence="3 4">66/93</strain>
    </source>
</reference>
<dbReference type="PRINTS" id="PR00411">
    <property type="entry name" value="PNDRDTASEI"/>
</dbReference>
<evidence type="ECO:0000256" key="1">
    <source>
        <dbReference type="ARBA" id="ARBA00023002"/>
    </source>
</evidence>
<protein>
    <submittedName>
        <fullName evidence="3">NAD(P)-binding domain-containing protein</fullName>
    </submittedName>
</protein>
<evidence type="ECO:0000313" key="3">
    <source>
        <dbReference type="EMBL" id="MEE2052950.1"/>
    </source>
</evidence>
<name>A0ABU7KUG1_9ACTN</name>
<dbReference type="SUPFAM" id="SSF51905">
    <property type="entry name" value="FAD/NAD(P)-binding domain"/>
    <property type="match status" value="1"/>
</dbReference>
<dbReference type="Pfam" id="PF13738">
    <property type="entry name" value="Pyr_redox_3"/>
    <property type="match status" value="1"/>
</dbReference>
<dbReference type="PRINTS" id="PR00368">
    <property type="entry name" value="FADPNR"/>
</dbReference>
<dbReference type="RefSeq" id="WP_330159936.1">
    <property type="nucleotide sequence ID" value="NZ_BAAAJA010000033.1"/>
</dbReference>
<organism evidence="3 4">
    <name type="scientific">Nocardiopsis tropica</name>
    <dbReference type="NCBI Taxonomy" id="109330"/>
    <lineage>
        <taxon>Bacteria</taxon>
        <taxon>Bacillati</taxon>
        <taxon>Actinomycetota</taxon>
        <taxon>Actinomycetes</taxon>
        <taxon>Streptosporangiales</taxon>
        <taxon>Nocardiopsidaceae</taxon>
        <taxon>Nocardiopsis</taxon>
    </lineage>
</organism>
<dbReference type="InterPro" id="IPR050982">
    <property type="entry name" value="Auxin_biosynth/cation_transpt"/>
</dbReference>
<feature type="region of interest" description="Disordered" evidence="2">
    <location>
        <begin position="473"/>
        <end position="495"/>
    </location>
</feature>
<proteinExistence type="predicted"/>
<evidence type="ECO:0000313" key="4">
    <source>
        <dbReference type="Proteomes" id="UP001348641"/>
    </source>
</evidence>
<dbReference type="Proteomes" id="UP001348641">
    <property type="component" value="Unassembled WGS sequence"/>
</dbReference>
<dbReference type="EMBL" id="JAUUCC010000057">
    <property type="protein sequence ID" value="MEE2052950.1"/>
    <property type="molecule type" value="Genomic_DNA"/>
</dbReference>
<dbReference type="InterPro" id="IPR036188">
    <property type="entry name" value="FAD/NAD-bd_sf"/>
</dbReference>
<sequence>MAEESPVVVIGAGPAGLAAAAELVARELPVLVLEKGDRAGAAVSEWGHVRLFSMWRDLVDPAAEKLLAATGWRRPDDGGYPTGREWVEGYLAPLAGALGDRVRFGAEVRGVSRLGRDRVVDAGRGEQPFTVRVRTGAGEERILARAVVDASGTWNAPNPVGGDGLPALGEEAAAAHLTYRVPDLDDPAVRARHAGRTTAVVGRGHSALTALVALASLAQESPGTKAVWVLRRGEVGDAFGGGAADQLAARGALGQRAEAAVEAGHIEVVTGFRTAEVRSTDGRPALVDESGRELEPVDEVVALTGFRPDLSFLSEIRLGLDPTLQAPVDLAPLIDPNQHSCGTVYPHGAAELSHPEPGFFLAGMKSYGRAPTFLALTGYEQVRSIAAHLAGDHESAARVELTLPETGVCGGAGLFDDPTATKADSGGCCGPAETVEEPAAVQEGRRGGLPGAEAPVLSLRRDLLPVTGTEAAAPAGCCGGAPSPEAGTAEPAPAP</sequence>
<dbReference type="PANTHER" id="PTHR43539">
    <property type="entry name" value="FLAVIN-BINDING MONOOXYGENASE-LIKE PROTEIN (AFU_ORTHOLOGUE AFUA_4G09220)"/>
    <property type="match status" value="1"/>
</dbReference>
<gene>
    <name evidence="3" type="ORF">Q8A49_20825</name>
</gene>
<comment type="caution">
    <text evidence="3">The sequence shown here is derived from an EMBL/GenBank/DDBJ whole genome shotgun (WGS) entry which is preliminary data.</text>
</comment>